<accession>A0AAV0FMB5</accession>
<dbReference type="Proteomes" id="UP001152523">
    <property type="component" value="Unassembled WGS sequence"/>
</dbReference>
<sequence>MWSTFSCNSTAGGLVPHLAWHQNDISAPGVDHLPRFRLQLLWRRRLTGPSLSDSPSRAGRSLMRNHFRTACDLNTSPSSSVIRCHHRSSIIIVIRCAPIRTSLASALSSWTLFSNC</sequence>
<dbReference type="AlphaFoldDB" id="A0AAV0FMB5"/>
<gene>
    <name evidence="1" type="ORF">CEPIT_LOCUS35364</name>
</gene>
<proteinExistence type="predicted"/>
<dbReference type="EMBL" id="CAMAPF010000996">
    <property type="protein sequence ID" value="CAH9136559.1"/>
    <property type="molecule type" value="Genomic_DNA"/>
</dbReference>
<evidence type="ECO:0000313" key="2">
    <source>
        <dbReference type="Proteomes" id="UP001152523"/>
    </source>
</evidence>
<keyword evidence="2" id="KW-1185">Reference proteome</keyword>
<organism evidence="1 2">
    <name type="scientific">Cuscuta epithymum</name>
    <dbReference type="NCBI Taxonomy" id="186058"/>
    <lineage>
        <taxon>Eukaryota</taxon>
        <taxon>Viridiplantae</taxon>
        <taxon>Streptophyta</taxon>
        <taxon>Embryophyta</taxon>
        <taxon>Tracheophyta</taxon>
        <taxon>Spermatophyta</taxon>
        <taxon>Magnoliopsida</taxon>
        <taxon>eudicotyledons</taxon>
        <taxon>Gunneridae</taxon>
        <taxon>Pentapetalae</taxon>
        <taxon>asterids</taxon>
        <taxon>lamiids</taxon>
        <taxon>Solanales</taxon>
        <taxon>Convolvulaceae</taxon>
        <taxon>Cuscuteae</taxon>
        <taxon>Cuscuta</taxon>
        <taxon>Cuscuta subgen. Cuscuta</taxon>
    </lineage>
</organism>
<protein>
    <submittedName>
        <fullName evidence="1">Uncharacterized protein</fullName>
    </submittedName>
</protein>
<reference evidence="1" key="1">
    <citation type="submission" date="2022-07" db="EMBL/GenBank/DDBJ databases">
        <authorList>
            <person name="Macas J."/>
            <person name="Novak P."/>
            <person name="Neumann P."/>
        </authorList>
    </citation>
    <scope>NUCLEOTIDE SEQUENCE</scope>
</reference>
<name>A0AAV0FMB5_9ASTE</name>
<comment type="caution">
    <text evidence="1">The sequence shown here is derived from an EMBL/GenBank/DDBJ whole genome shotgun (WGS) entry which is preliminary data.</text>
</comment>
<evidence type="ECO:0000313" key="1">
    <source>
        <dbReference type="EMBL" id="CAH9136559.1"/>
    </source>
</evidence>